<keyword evidence="2" id="KW-1185">Reference proteome</keyword>
<dbReference type="Gene3D" id="3.40.50.1820">
    <property type="entry name" value="alpha/beta hydrolase"/>
    <property type="match status" value="1"/>
</dbReference>
<evidence type="ECO:0000313" key="2">
    <source>
        <dbReference type="Proteomes" id="UP000092154"/>
    </source>
</evidence>
<organism evidence="1 2">
    <name type="scientific">Rhizopogon vinicolor AM-OR11-026</name>
    <dbReference type="NCBI Taxonomy" id="1314800"/>
    <lineage>
        <taxon>Eukaryota</taxon>
        <taxon>Fungi</taxon>
        <taxon>Dikarya</taxon>
        <taxon>Basidiomycota</taxon>
        <taxon>Agaricomycotina</taxon>
        <taxon>Agaricomycetes</taxon>
        <taxon>Agaricomycetidae</taxon>
        <taxon>Boletales</taxon>
        <taxon>Suillineae</taxon>
        <taxon>Rhizopogonaceae</taxon>
        <taxon>Rhizopogon</taxon>
    </lineage>
</organism>
<dbReference type="InParanoid" id="A0A1B7MYD2"/>
<proteinExistence type="predicted"/>
<feature type="non-terminal residue" evidence="1">
    <location>
        <position position="1"/>
    </location>
</feature>
<gene>
    <name evidence="1" type="ORF">K503DRAFT_783533</name>
</gene>
<dbReference type="OrthoDB" id="2664882at2759"/>
<evidence type="ECO:0000313" key="1">
    <source>
        <dbReference type="EMBL" id="OAX37587.1"/>
    </source>
</evidence>
<protein>
    <recommendedName>
        <fullName evidence="3">Carboxylesterase type B domain-containing protein</fullName>
    </recommendedName>
</protein>
<dbReference type="InterPro" id="IPR029058">
    <property type="entry name" value="AB_hydrolase_fold"/>
</dbReference>
<dbReference type="EMBL" id="KV448343">
    <property type="protein sequence ID" value="OAX37587.1"/>
    <property type="molecule type" value="Genomic_DNA"/>
</dbReference>
<dbReference type="SUPFAM" id="SSF53474">
    <property type="entry name" value="alpha/beta-Hydrolases"/>
    <property type="match status" value="1"/>
</dbReference>
<reference evidence="1 2" key="1">
    <citation type="submission" date="2016-06" db="EMBL/GenBank/DDBJ databases">
        <title>Comparative genomics of the ectomycorrhizal sister species Rhizopogon vinicolor and Rhizopogon vesiculosus (Basidiomycota: Boletales) reveals a divergence of the mating type B locus.</title>
        <authorList>
            <consortium name="DOE Joint Genome Institute"/>
            <person name="Mujic A.B."/>
            <person name="Kuo A."/>
            <person name="Tritt A."/>
            <person name="Lipzen A."/>
            <person name="Chen C."/>
            <person name="Johnson J."/>
            <person name="Sharma A."/>
            <person name="Barry K."/>
            <person name="Grigoriev I.V."/>
            <person name="Spatafora J.W."/>
        </authorList>
    </citation>
    <scope>NUCLEOTIDE SEQUENCE [LARGE SCALE GENOMIC DNA]</scope>
    <source>
        <strain evidence="1 2">AM-OR11-026</strain>
    </source>
</reference>
<evidence type="ECO:0008006" key="3">
    <source>
        <dbReference type="Google" id="ProtNLM"/>
    </source>
</evidence>
<accession>A0A1B7MYD2</accession>
<dbReference type="STRING" id="1314800.A0A1B7MYD2"/>
<dbReference type="AlphaFoldDB" id="A0A1B7MYD2"/>
<dbReference type="Proteomes" id="UP000092154">
    <property type="component" value="Unassembled WGS sequence"/>
</dbReference>
<sequence>TDAQLAEYLQTYWFPSAPPAAIEQLLMYYPQDPTQGSPYDTGTLNELSPQFKRMASFQGDATFQAPRRFLLQQRSGSQSTWAFLNQRLKSVPVLGSFHSSDLFNIYAGNDLASYLVRFVTNLDPNGSGTLAWPKWTTSSPNLLTFLDGLITQQITQDTYRADAIAHMINVNLRYLR</sequence>
<name>A0A1B7MYD2_9AGAM</name>